<evidence type="ECO:0000313" key="5">
    <source>
        <dbReference type="EMBL" id="HIY73196.1"/>
    </source>
</evidence>
<sequence>MSGCRHVYETVRLALRLAAPSFAVALSEYYRRNRAFFSAFDPQREDAFFTEAEQRILLERDVELAREDRGYRFYLFLRGKPERLIGMVGLSNLVRGAFQSCHMGYKLDGELLCQGYMTEAVEAAAGIAFEDLGLHRIEANIMPKNRASLRVAEKAGFYHEGLAVKYLKINGVWEDHIHMVLRSEQWHKETPLPEQAPTTSPAVRGL</sequence>
<gene>
    <name evidence="5" type="ORF">H9826_04365</name>
</gene>
<dbReference type="AlphaFoldDB" id="A0A9D2CCU0"/>
<name>A0A9D2CCU0_9FIRM</name>
<evidence type="ECO:0000256" key="1">
    <source>
        <dbReference type="ARBA" id="ARBA00022679"/>
    </source>
</evidence>
<dbReference type="PROSITE" id="PS51186">
    <property type="entry name" value="GNAT"/>
    <property type="match status" value="1"/>
</dbReference>
<protein>
    <submittedName>
        <fullName evidence="5">GNAT family N-acetyltransferase</fullName>
        <ecNumber evidence="5">2.3.1.-</ecNumber>
    </submittedName>
</protein>
<dbReference type="GO" id="GO:0005737">
    <property type="term" value="C:cytoplasm"/>
    <property type="evidence" value="ECO:0007669"/>
    <property type="project" value="TreeGrafter"/>
</dbReference>
<reference evidence="5" key="2">
    <citation type="submission" date="2021-04" db="EMBL/GenBank/DDBJ databases">
        <authorList>
            <person name="Gilroy R."/>
        </authorList>
    </citation>
    <scope>NUCLEOTIDE SEQUENCE</scope>
    <source>
        <strain evidence="5">CHK33-7979</strain>
    </source>
</reference>
<dbReference type="Gene3D" id="3.40.630.30">
    <property type="match status" value="1"/>
</dbReference>
<keyword evidence="2 5" id="KW-0012">Acyltransferase</keyword>
<evidence type="ECO:0000259" key="4">
    <source>
        <dbReference type="PROSITE" id="PS51186"/>
    </source>
</evidence>
<reference evidence="5" key="1">
    <citation type="journal article" date="2021" name="PeerJ">
        <title>Extensive microbial diversity within the chicken gut microbiome revealed by metagenomics and culture.</title>
        <authorList>
            <person name="Gilroy R."/>
            <person name="Ravi A."/>
            <person name="Getino M."/>
            <person name="Pursley I."/>
            <person name="Horton D.L."/>
            <person name="Alikhan N.F."/>
            <person name="Baker D."/>
            <person name="Gharbi K."/>
            <person name="Hall N."/>
            <person name="Watson M."/>
            <person name="Adriaenssens E.M."/>
            <person name="Foster-Nyarko E."/>
            <person name="Jarju S."/>
            <person name="Secka A."/>
            <person name="Antonio M."/>
            <person name="Oren A."/>
            <person name="Chaudhuri R.R."/>
            <person name="La Ragione R."/>
            <person name="Hildebrand F."/>
            <person name="Pallen M.J."/>
        </authorList>
    </citation>
    <scope>NUCLEOTIDE SEQUENCE</scope>
    <source>
        <strain evidence="5">CHK33-7979</strain>
    </source>
</reference>
<dbReference type="Pfam" id="PF13302">
    <property type="entry name" value="Acetyltransf_3"/>
    <property type="match status" value="1"/>
</dbReference>
<dbReference type="InterPro" id="IPR000182">
    <property type="entry name" value="GNAT_dom"/>
</dbReference>
<evidence type="ECO:0000256" key="3">
    <source>
        <dbReference type="ARBA" id="ARBA00038502"/>
    </source>
</evidence>
<dbReference type="SUPFAM" id="SSF55729">
    <property type="entry name" value="Acyl-CoA N-acyltransferases (Nat)"/>
    <property type="match status" value="1"/>
</dbReference>
<dbReference type="InterPro" id="IPR051531">
    <property type="entry name" value="N-acetyltransferase"/>
</dbReference>
<organism evidence="5 6">
    <name type="scientific">Candidatus Intestinimonas merdavium</name>
    <dbReference type="NCBI Taxonomy" id="2838622"/>
    <lineage>
        <taxon>Bacteria</taxon>
        <taxon>Bacillati</taxon>
        <taxon>Bacillota</taxon>
        <taxon>Clostridia</taxon>
        <taxon>Eubacteriales</taxon>
        <taxon>Intestinimonas</taxon>
    </lineage>
</organism>
<dbReference type="PANTHER" id="PTHR43792">
    <property type="entry name" value="GNAT FAMILY, PUTATIVE (AFU_ORTHOLOGUE AFUA_3G00765)-RELATED-RELATED"/>
    <property type="match status" value="1"/>
</dbReference>
<comment type="similarity">
    <text evidence="3">Belongs to the acetyltransferase family. RimJ subfamily.</text>
</comment>
<comment type="caution">
    <text evidence="5">The sequence shown here is derived from an EMBL/GenBank/DDBJ whole genome shotgun (WGS) entry which is preliminary data.</text>
</comment>
<evidence type="ECO:0000256" key="2">
    <source>
        <dbReference type="ARBA" id="ARBA00023315"/>
    </source>
</evidence>
<dbReference type="GO" id="GO:0008999">
    <property type="term" value="F:protein-N-terminal-alanine acetyltransferase activity"/>
    <property type="evidence" value="ECO:0007669"/>
    <property type="project" value="TreeGrafter"/>
</dbReference>
<dbReference type="EMBL" id="DXCX01000047">
    <property type="protein sequence ID" value="HIY73196.1"/>
    <property type="molecule type" value="Genomic_DNA"/>
</dbReference>
<accession>A0A9D2CCU0</accession>
<dbReference type="Proteomes" id="UP000886824">
    <property type="component" value="Unassembled WGS sequence"/>
</dbReference>
<dbReference type="PANTHER" id="PTHR43792:SF8">
    <property type="entry name" value="[RIBOSOMAL PROTEIN US5]-ALANINE N-ACETYLTRANSFERASE"/>
    <property type="match status" value="1"/>
</dbReference>
<keyword evidence="1 5" id="KW-0808">Transferase</keyword>
<proteinExistence type="inferred from homology"/>
<evidence type="ECO:0000313" key="6">
    <source>
        <dbReference type="Proteomes" id="UP000886824"/>
    </source>
</evidence>
<dbReference type="EC" id="2.3.1.-" evidence="5"/>
<dbReference type="InterPro" id="IPR016181">
    <property type="entry name" value="Acyl_CoA_acyltransferase"/>
</dbReference>
<feature type="domain" description="N-acetyltransferase" evidence="4">
    <location>
        <begin position="13"/>
        <end position="184"/>
    </location>
</feature>